<sequence length="74" mass="8513">MKILVAREFDTNRFEKVGVFSVRMDGTMSLPMRYNGTMEAHFIRAGARHLLDESAAQSVDLRFGSSPTWRIHRI</sequence>
<evidence type="ECO:0000313" key="1">
    <source>
        <dbReference type="EMBL" id="QJA94808.1"/>
    </source>
</evidence>
<proteinExistence type="predicted"/>
<dbReference type="AlphaFoldDB" id="A0A6M3LPK6"/>
<reference evidence="1" key="1">
    <citation type="submission" date="2020-03" db="EMBL/GenBank/DDBJ databases">
        <title>The deep terrestrial virosphere.</title>
        <authorList>
            <person name="Holmfeldt K."/>
            <person name="Nilsson E."/>
            <person name="Simone D."/>
            <person name="Lopez-Fernandez M."/>
            <person name="Wu X."/>
            <person name="de Brujin I."/>
            <person name="Lundin D."/>
            <person name="Andersson A."/>
            <person name="Bertilsson S."/>
            <person name="Dopson M."/>
        </authorList>
    </citation>
    <scope>NUCLEOTIDE SEQUENCE</scope>
    <source>
        <strain evidence="1">MM415B03735</strain>
    </source>
</reference>
<name>A0A6M3LPK6_9ZZZZ</name>
<dbReference type="EMBL" id="MT143262">
    <property type="protein sequence ID" value="QJA94808.1"/>
    <property type="molecule type" value="Genomic_DNA"/>
</dbReference>
<protein>
    <submittedName>
        <fullName evidence="1">Uncharacterized protein</fullName>
    </submittedName>
</protein>
<gene>
    <name evidence="1" type="ORF">MM415B03735_0009</name>
</gene>
<accession>A0A6M3LPK6</accession>
<organism evidence="1">
    <name type="scientific">viral metagenome</name>
    <dbReference type="NCBI Taxonomy" id="1070528"/>
    <lineage>
        <taxon>unclassified sequences</taxon>
        <taxon>metagenomes</taxon>
        <taxon>organismal metagenomes</taxon>
    </lineage>
</organism>